<evidence type="ECO:0000313" key="2">
    <source>
        <dbReference type="Proteomes" id="UP001519328"/>
    </source>
</evidence>
<protein>
    <submittedName>
        <fullName evidence="1">Uncharacterized protein</fullName>
    </submittedName>
</protein>
<gene>
    <name evidence="1" type="ORF">J2Z82_000055</name>
</gene>
<accession>A0ABS4H9M6</accession>
<dbReference type="EMBL" id="JAGGKK010000001">
    <property type="protein sequence ID" value="MBP1947132.1"/>
    <property type="molecule type" value="Genomic_DNA"/>
</dbReference>
<keyword evidence="2" id="KW-1185">Reference proteome</keyword>
<comment type="caution">
    <text evidence="1">The sequence shown here is derived from an EMBL/GenBank/DDBJ whole genome shotgun (WGS) entry which is preliminary data.</text>
</comment>
<proteinExistence type="predicted"/>
<evidence type="ECO:0000313" key="1">
    <source>
        <dbReference type="EMBL" id="MBP1947132.1"/>
    </source>
</evidence>
<reference evidence="1 2" key="1">
    <citation type="submission" date="2021-03" db="EMBL/GenBank/DDBJ databases">
        <title>Genomic Encyclopedia of Type Strains, Phase IV (KMG-IV): sequencing the most valuable type-strain genomes for metagenomic binning, comparative biology and taxonomic classification.</title>
        <authorList>
            <person name="Goeker M."/>
        </authorList>
    </citation>
    <scope>NUCLEOTIDE SEQUENCE [LARGE SCALE GENOMIC DNA]</scope>
    <source>
        <strain evidence="1 2">DSM 21085</strain>
    </source>
</reference>
<sequence>MKAKAWKDIWGARASIFSTRLSGSIAGSFSSKVTACITIAANPPVTFKASMRKRSSKSPDAITAL</sequence>
<organism evidence="1 2">
    <name type="scientific">Virgibacillus litoralis</name>
    <dbReference type="NCBI Taxonomy" id="578221"/>
    <lineage>
        <taxon>Bacteria</taxon>
        <taxon>Bacillati</taxon>
        <taxon>Bacillota</taxon>
        <taxon>Bacilli</taxon>
        <taxon>Bacillales</taxon>
        <taxon>Bacillaceae</taxon>
        <taxon>Virgibacillus</taxon>
    </lineage>
</organism>
<dbReference type="Proteomes" id="UP001519328">
    <property type="component" value="Unassembled WGS sequence"/>
</dbReference>
<name>A0ABS4H9M6_9BACI</name>